<dbReference type="EMBL" id="MU842834">
    <property type="protein sequence ID" value="KAK2032100.1"/>
    <property type="molecule type" value="Genomic_DNA"/>
</dbReference>
<evidence type="ECO:0000313" key="2">
    <source>
        <dbReference type="Proteomes" id="UP001232148"/>
    </source>
</evidence>
<name>A0AAD9M7J8_9PEZI</name>
<organism evidence="1 2">
    <name type="scientific">Colletotrichum zoysiae</name>
    <dbReference type="NCBI Taxonomy" id="1216348"/>
    <lineage>
        <taxon>Eukaryota</taxon>
        <taxon>Fungi</taxon>
        <taxon>Dikarya</taxon>
        <taxon>Ascomycota</taxon>
        <taxon>Pezizomycotina</taxon>
        <taxon>Sordariomycetes</taxon>
        <taxon>Hypocreomycetidae</taxon>
        <taxon>Glomerellales</taxon>
        <taxon>Glomerellaceae</taxon>
        <taxon>Colletotrichum</taxon>
        <taxon>Colletotrichum graminicola species complex</taxon>
    </lineage>
</organism>
<proteinExistence type="predicted"/>
<accession>A0AAD9M7J8</accession>
<gene>
    <name evidence="1" type="ORF">LX32DRAFT_636691</name>
</gene>
<dbReference type="AlphaFoldDB" id="A0AAD9M7J8"/>
<comment type="caution">
    <text evidence="1">The sequence shown here is derived from an EMBL/GenBank/DDBJ whole genome shotgun (WGS) entry which is preliminary data.</text>
</comment>
<evidence type="ECO:0000313" key="1">
    <source>
        <dbReference type="EMBL" id="KAK2032100.1"/>
    </source>
</evidence>
<protein>
    <submittedName>
        <fullName evidence="1">Uncharacterized protein</fullName>
    </submittedName>
</protein>
<sequence length="73" mass="8004">MWTRQPRASGSNSLSVSIVYHDVRRHPASPLSLCLLLLRLGCQAPVRLQAIGPEICLVKGKVSAKLRRAVQCP</sequence>
<reference evidence="1" key="1">
    <citation type="submission" date="2021-06" db="EMBL/GenBank/DDBJ databases">
        <title>Comparative genomics, transcriptomics and evolutionary studies reveal genomic signatures of adaptation to plant cell wall in hemibiotrophic fungi.</title>
        <authorList>
            <consortium name="DOE Joint Genome Institute"/>
            <person name="Baroncelli R."/>
            <person name="Diaz J.F."/>
            <person name="Benocci T."/>
            <person name="Peng M."/>
            <person name="Battaglia E."/>
            <person name="Haridas S."/>
            <person name="Andreopoulos W."/>
            <person name="Labutti K."/>
            <person name="Pangilinan J."/>
            <person name="Floch G.L."/>
            <person name="Makela M.R."/>
            <person name="Henrissat B."/>
            <person name="Grigoriev I.V."/>
            <person name="Crouch J.A."/>
            <person name="De Vries R.P."/>
            <person name="Sukno S.A."/>
            <person name="Thon M.R."/>
        </authorList>
    </citation>
    <scope>NUCLEOTIDE SEQUENCE</scope>
    <source>
        <strain evidence="1">MAFF235873</strain>
    </source>
</reference>
<keyword evidence="2" id="KW-1185">Reference proteome</keyword>
<dbReference type="Proteomes" id="UP001232148">
    <property type="component" value="Unassembled WGS sequence"/>
</dbReference>